<dbReference type="RefSeq" id="WP_146972739.1">
    <property type="nucleotide sequence ID" value="NZ_VOSL01000015.1"/>
</dbReference>
<evidence type="ECO:0000256" key="1">
    <source>
        <dbReference type="SAM" id="MobiDB-lite"/>
    </source>
</evidence>
<feature type="region of interest" description="Disordered" evidence="1">
    <location>
        <begin position="154"/>
        <end position="184"/>
    </location>
</feature>
<proteinExistence type="predicted"/>
<evidence type="ECO:0000313" key="3">
    <source>
        <dbReference type="Proteomes" id="UP000321046"/>
    </source>
</evidence>
<name>A0A5C6XS03_9DELT</name>
<sequence>MKVLLKLFLTGIVLISGGCSDFVENLCRYDADCQSTQYCIDLQCVDACTDDDACAEGRRCLSYQRSGEVEPVDACLIDDRVPSDVQCSSDEQCREELNSTQVFCGLDGRCAYRVDDSDAGVSEDTSIGEDASITEDASHDPDLSIALLIEQSAAASEPGDDAGTGDDAGFDTGGEDTGLDPVAPDVAPVRIGAVIARSPSGSAEAYGRIVRVDTPQDSQAEPYLQPAPVALDESEMCIKEAAQARYSSLGGPGGWMLVEFVDGYGDRISPRADWSVEIFAESPICPLGHELEQPSDLPAGAYRATLCSGEPGRLDIDRDCGAPAVEAQQGFTEFVVTL</sequence>
<reference evidence="2 3" key="1">
    <citation type="submission" date="2019-08" db="EMBL/GenBank/DDBJ databases">
        <title>Bradymonadales sp. TMQ2.</title>
        <authorList>
            <person name="Liang Q."/>
        </authorList>
    </citation>
    <scope>NUCLEOTIDE SEQUENCE [LARGE SCALE GENOMIC DNA]</scope>
    <source>
        <strain evidence="2 3">TMQ2</strain>
    </source>
</reference>
<organism evidence="2 3">
    <name type="scientific">Lujinxingia vulgaris</name>
    <dbReference type="NCBI Taxonomy" id="2600176"/>
    <lineage>
        <taxon>Bacteria</taxon>
        <taxon>Deltaproteobacteria</taxon>
        <taxon>Bradymonadales</taxon>
        <taxon>Lujinxingiaceae</taxon>
        <taxon>Lujinxingia</taxon>
    </lineage>
</organism>
<accession>A0A5C6XS03</accession>
<feature type="region of interest" description="Disordered" evidence="1">
    <location>
        <begin position="119"/>
        <end position="139"/>
    </location>
</feature>
<comment type="caution">
    <text evidence="2">The sequence shown here is derived from an EMBL/GenBank/DDBJ whole genome shotgun (WGS) entry which is preliminary data.</text>
</comment>
<dbReference type="PROSITE" id="PS51257">
    <property type="entry name" value="PROKAR_LIPOPROTEIN"/>
    <property type="match status" value="1"/>
</dbReference>
<dbReference type="AlphaFoldDB" id="A0A5C6XS03"/>
<evidence type="ECO:0000313" key="2">
    <source>
        <dbReference type="EMBL" id="TXD41776.1"/>
    </source>
</evidence>
<dbReference type="OrthoDB" id="5495378at2"/>
<dbReference type="Proteomes" id="UP000321046">
    <property type="component" value="Unassembled WGS sequence"/>
</dbReference>
<protein>
    <submittedName>
        <fullName evidence="2">Uncharacterized protein</fullName>
    </submittedName>
</protein>
<dbReference type="EMBL" id="VOSL01000015">
    <property type="protein sequence ID" value="TXD41776.1"/>
    <property type="molecule type" value="Genomic_DNA"/>
</dbReference>
<gene>
    <name evidence="2" type="ORF">FRC96_03510</name>
</gene>